<name>A0A8T2JSF4_9PIPI</name>
<feature type="transmembrane region" description="Helical" evidence="11">
    <location>
        <begin position="78"/>
        <end position="98"/>
    </location>
</feature>
<dbReference type="InterPro" id="IPR004878">
    <property type="entry name" value="Otopetrin"/>
</dbReference>
<dbReference type="Proteomes" id="UP000812440">
    <property type="component" value="Chromosome 8_10"/>
</dbReference>
<evidence type="ECO:0000256" key="9">
    <source>
        <dbReference type="ARBA" id="ARBA00023136"/>
    </source>
</evidence>
<keyword evidence="9 11" id="KW-0472">Membrane</keyword>
<keyword evidence="7 11" id="KW-1133">Transmembrane helix</keyword>
<keyword evidence="5 11" id="KW-0812">Transmembrane</keyword>
<evidence type="ECO:0000256" key="8">
    <source>
        <dbReference type="ARBA" id="ARBA00023065"/>
    </source>
</evidence>
<feature type="transmembrane region" description="Helical" evidence="11">
    <location>
        <begin position="376"/>
        <end position="398"/>
    </location>
</feature>
<feature type="transmembrane region" description="Helical" evidence="11">
    <location>
        <begin position="110"/>
        <end position="131"/>
    </location>
</feature>
<feature type="transmembrane region" description="Helical" evidence="11">
    <location>
        <begin position="404"/>
        <end position="422"/>
    </location>
</feature>
<evidence type="ECO:0000256" key="6">
    <source>
        <dbReference type="ARBA" id="ARBA00022781"/>
    </source>
</evidence>
<evidence type="ECO:0008006" key="14">
    <source>
        <dbReference type="Google" id="ProtNLM"/>
    </source>
</evidence>
<keyword evidence="3" id="KW-0813">Transport</keyword>
<evidence type="ECO:0000313" key="13">
    <source>
        <dbReference type="Proteomes" id="UP000812440"/>
    </source>
</evidence>
<reference evidence="12" key="1">
    <citation type="thesis" date="2020" institute="ProQuest LLC" country="789 East Eisenhower Parkway, Ann Arbor, MI, USA">
        <title>Comparative Genomics and Chromosome Evolution.</title>
        <authorList>
            <person name="Mudd A.B."/>
        </authorList>
    </citation>
    <scope>NUCLEOTIDE SEQUENCE</scope>
    <source>
        <strain evidence="12">Female2</strain>
        <tissue evidence="12">Blood</tissue>
    </source>
</reference>
<keyword evidence="10" id="KW-0407">Ion channel</keyword>
<keyword evidence="13" id="KW-1185">Reference proteome</keyword>
<feature type="transmembrane region" description="Helical" evidence="11">
    <location>
        <begin position="497"/>
        <end position="516"/>
    </location>
</feature>
<evidence type="ECO:0000313" key="12">
    <source>
        <dbReference type="EMBL" id="KAG8446340.1"/>
    </source>
</evidence>
<organism evidence="12 13">
    <name type="scientific">Hymenochirus boettgeri</name>
    <name type="common">Congo dwarf clawed frog</name>
    <dbReference type="NCBI Taxonomy" id="247094"/>
    <lineage>
        <taxon>Eukaryota</taxon>
        <taxon>Metazoa</taxon>
        <taxon>Chordata</taxon>
        <taxon>Craniata</taxon>
        <taxon>Vertebrata</taxon>
        <taxon>Euteleostomi</taxon>
        <taxon>Amphibia</taxon>
        <taxon>Batrachia</taxon>
        <taxon>Anura</taxon>
        <taxon>Pipoidea</taxon>
        <taxon>Pipidae</taxon>
        <taxon>Pipinae</taxon>
        <taxon>Hymenochirus</taxon>
    </lineage>
</organism>
<keyword evidence="4" id="KW-1003">Cell membrane</keyword>
<dbReference type="AlphaFoldDB" id="A0A8T2JSF4"/>
<comment type="subcellular location">
    <subcellularLocation>
        <location evidence="1">Cell membrane</location>
        <topology evidence="1">Multi-pass membrane protein</topology>
    </subcellularLocation>
</comment>
<feature type="transmembrane region" description="Helical" evidence="11">
    <location>
        <begin position="332"/>
        <end position="356"/>
    </location>
</feature>
<feature type="transmembrane region" description="Helical" evidence="11">
    <location>
        <begin position="44"/>
        <end position="66"/>
    </location>
</feature>
<dbReference type="EMBL" id="JAACNH010000003">
    <property type="protein sequence ID" value="KAG8446340.1"/>
    <property type="molecule type" value="Genomic_DNA"/>
</dbReference>
<proteinExistence type="inferred from homology"/>
<evidence type="ECO:0000256" key="10">
    <source>
        <dbReference type="ARBA" id="ARBA00023303"/>
    </source>
</evidence>
<keyword evidence="8" id="KW-0406">Ion transport</keyword>
<accession>A0A8T2JSF4</accession>
<evidence type="ECO:0000256" key="11">
    <source>
        <dbReference type="SAM" id="Phobius"/>
    </source>
</evidence>
<comment type="similarity">
    <text evidence="2">Belongs to the otopetrin family.</text>
</comment>
<keyword evidence="6" id="KW-0375">Hydrogen ion transport</keyword>
<sequence length="563" mass="62210">MGDFQNPFADKAISSDSTFENVSLGELDAVLVEAPEKWKKGGRLLSGLLGINIVLLGCALISSGAFSDISVVELEVLSFLSFLMALTSCWMLLYIIWTSRHKNNMKLKDLHAGPIWLRGGLALFGVCTLVLDVMKIGKSTGLVHCESPIKIIHPVIQALFVLIQTYFLWVACKDCVQIHMNLTRCGLMLTLATNLAVWMEAVTDESLHQMGQLHTTVNQTLNTTTGVKAAGGGSGGCECKTSVCKTFETGYYYLYPFNIEYSLFASAMSYVMWKNVGRVMSQHHHHTKHTFQMGSMFVGLILGIGVLVSGLGVFIVYEIEVEPIETRSQALLMFYIFNITALSLMSVGSLAGTIIYRFDKRDLDNHKNPTRTLDVVLLLGAAIGQYGISYYSIVAMVASLPGDQLHSLILVCSLLMILQHTLQNTFIIEGLHRQPHTQHSIGTFQTNNHLSHIFSNQAAAGSQSIHPTSEDHGHQPINTSHAQKPVSGWKRKALREISLFLLLSNIIFWIISAFGARPQFVSGLEINFYGQAMWVAIVNIALPFGIFYRMHAVASLVEVYITS</sequence>
<feature type="transmembrane region" description="Helical" evidence="11">
    <location>
        <begin position="528"/>
        <end position="548"/>
    </location>
</feature>
<feature type="transmembrane region" description="Helical" evidence="11">
    <location>
        <begin position="181"/>
        <end position="199"/>
    </location>
</feature>
<evidence type="ECO:0000256" key="5">
    <source>
        <dbReference type="ARBA" id="ARBA00022692"/>
    </source>
</evidence>
<gene>
    <name evidence="12" type="ORF">GDO86_013973</name>
</gene>
<feature type="transmembrane region" description="Helical" evidence="11">
    <location>
        <begin position="294"/>
        <end position="317"/>
    </location>
</feature>
<evidence type="ECO:0000256" key="1">
    <source>
        <dbReference type="ARBA" id="ARBA00004651"/>
    </source>
</evidence>
<dbReference type="PANTHER" id="PTHR21522:SF35">
    <property type="entry name" value="PROTON CHANNEL OTOP2"/>
    <property type="match status" value="1"/>
</dbReference>
<dbReference type="OrthoDB" id="6429739at2759"/>
<comment type="caution">
    <text evidence="12">The sequence shown here is derived from an EMBL/GenBank/DDBJ whole genome shotgun (WGS) entry which is preliminary data.</text>
</comment>
<protein>
    <recommendedName>
        <fullName evidence="14">Otopetrin 2</fullName>
    </recommendedName>
</protein>
<evidence type="ECO:0000256" key="2">
    <source>
        <dbReference type="ARBA" id="ARBA00006513"/>
    </source>
</evidence>
<evidence type="ECO:0000256" key="3">
    <source>
        <dbReference type="ARBA" id="ARBA00022448"/>
    </source>
</evidence>
<evidence type="ECO:0000256" key="4">
    <source>
        <dbReference type="ARBA" id="ARBA00022475"/>
    </source>
</evidence>
<dbReference type="PANTHER" id="PTHR21522">
    <property type="entry name" value="PROTON CHANNEL OTOP"/>
    <property type="match status" value="1"/>
</dbReference>
<dbReference type="Pfam" id="PF03189">
    <property type="entry name" value="Otopetrin"/>
    <property type="match status" value="3"/>
</dbReference>
<feature type="transmembrane region" description="Helical" evidence="11">
    <location>
        <begin position="252"/>
        <end position="273"/>
    </location>
</feature>
<feature type="transmembrane region" description="Helical" evidence="11">
    <location>
        <begin position="151"/>
        <end position="169"/>
    </location>
</feature>
<dbReference type="GO" id="GO:0015252">
    <property type="term" value="F:proton channel activity"/>
    <property type="evidence" value="ECO:0007669"/>
    <property type="project" value="InterPro"/>
</dbReference>
<evidence type="ECO:0000256" key="7">
    <source>
        <dbReference type="ARBA" id="ARBA00022989"/>
    </source>
</evidence>
<dbReference type="GO" id="GO:0005886">
    <property type="term" value="C:plasma membrane"/>
    <property type="evidence" value="ECO:0007669"/>
    <property type="project" value="UniProtKB-SubCell"/>
</dbReference>